<evidence type="ECO:0000256" key="1">
    <source>
        <dbReference type="SAM" id="Phobius"/>
    </source>
</evidence>
<feature type="transmembrane region" description="Helical" evidence="1">
    <location>
        <begin position="45"/>
        <end position="62"/>
    </location>
</feature>
<reference evidence="2 3" key="1">
    <citation type="submission" date="2019-07" db="EMBL/GenBank/DDBJ databases">
        <title>Genomic Encyclopedia of Archaeal and Bacterial Type Strains, Phase II (KMG-II): from individual species to whole genera.</title>
        <authorList>
            <person name="Goeker M."/>
        </authorList>
    </citation>
    <scope>NUCLEOTIDE SEQUENCE [LARGE SCALE GENOMIC DNA]</scope>
    <source>
        <strain evidence="2 3">ATCC BAA-2084</strain>
    </source>
</reference>
<dbReference type="Proteomes" id="UP000320547">
    <property type="component" value="Unassembled WGS sequence"/>
</dbReference>
<evidence type="ECO:0000313" key="2">
    <source>
        <dbReference type="EMBL" id="TWJ09201.1"/>
    </source>
</evidence>
<gene>
    <name evidence="2" type="ORF">JN10_0828</name>
</gene>
<evidence type="ECO:0000313" key="3">
    <source>
        <dbReference type="Proteomes" id="UP000320547"/>
    </source>
</evidence>
<feature type="transmembrane region" description="Helical" evidence="1">
    <location>
        <begin position="74"/>
        <end position="94"/>
    </location>
</feature>
<sequence length="95" mass="10201">MLRTVSSGNHRVGRWLFLLVASAIMLVPAVAMQITSEVNWGLEDFGAMGLMLIVAGLLMEASSRVTNTTLQTGLGVSFIILAFFAVWAELAVGIF</sequence>
<feature type="transmembrane region" description="Helical" evidence="1">
    <location>
        <begin position="12"/>
        <end position="33"/>
    </location>
</feature>
<keyword evidence="1" id="KW-1133">Transmembrane helix</keyword>
<keyword evidence="1" id="KW-0812">Transmembrane</keyword>
<keyword evidence="3" id="KW-1185">Reference proteome</keyword>
<organism evidence="2 3">
    <name type="scientific">Altererythrobacter ishigakiensis</name>
    <dbReference type="NCBI Taxonomy" id="476157"/>
    <lineage>
        <taxon>Bacteria</taxon>
        <taxon>Pseudomonadati</taxon>
        <taxon>Pseudomonadota</taxon>
        <taxon>Alphaproteobacteria</taxon>
        <taxon>Sphingomonadales</taxon>
        <taxon>Erythrobacteraceae</taxon>
        <taxon>Altererythrobacter</taxon>
    </lineage>
</organism>
<dbReference type="AlphaFoldDB" id="A0A562UUA4"/>
<dbReference type="EMBL" id="VLLK01000001">
    <property type="protein sequence ID" value="TWJ09201.1"/>
    <property type="molecule type" value="Genomic_DNA"/>
</dbReference>
<accession>A0A562UUA4</accession>
<comment type="caution">
    <text evidence="2">The sequence shown here is derived from an EMBL/GenBank/DDBJ whole genome shotgun (WGS) entry which is preliminary data.</text>
</comment>
<keyword evidence="1" id="KW-0472">Membrane</keyword>
<proteinExistence type="predicted"/>
<protein>
    <submittedName>
        <fullName evidence="2">Uncharacterized protein</fullName>
    </submittedName>
</protein>
<name>A0A562UUA4_9SPHN</name>